<dbReference type="InterPro" id="IPR011701">
    <property type="entry name" value="MFS"/>
</dbReference>
<feature type="transmembrane region" description="Helical" evidence="5">
    <location>
        <begin position="287"/>
        <end position="304"/>
    </location>
</feature>
<feature type="transmembrane region" description="Helical" evidence="5">
    <location>
        <begin position="188"/>
        <end position="211"/>
    </location>
</feature>
<dbReference type="InParanoid" id="G3APC6"/>
<dbReference type="Proteomes" id="UP000000709">
    <property type="component" value="Unassembled WGS sequence"/>
</dbReference>
<dbReference type="SUPFAM" id="SSF103473">
    <property type="entry name" value="MFS general substrate transporter"/>
    <property type="match status" value="1"/>
</dbReference>
<evidence type="ECO:0000256" key="1">
    <source>
        <dbReference type="ARBA" id="ARBA00004141"/>
    </source>
</evidence>
<feature type="transmembrane region" description="Helical" evidence="5">
    <location>
        <begin position="217"/>
        <end position="236"/>
    </location>
</feature>
<dbReference type="HOGENOM" id="CLU_008455_13_7_1"/>
<dbReference type="EMBL" id="GL996502">
    <property type="protein sequence ID" value="EGW32103.1"/>
    <property type="molecule type" value="Genomic_DNA"/>
</dbReference>
<evidence type="ECO:0000256" key="2">
    <source>
        <dbReference type="ARBA" id="ARBA00022692"/>
    </source>
</evidence>
<dbReference type="GO" id="GO:0022857">
    <property type="term" value="F:transmembrane transporter activity"/>
    <property type="evidence" value="ECO:0007669"/>
    <property type="project" value="InterPro"/>
</dbReference>
<dbReference type="PROSITE" id="PS50850">
    <property type="entry name" value="MFS"/>
    <property type="match status" value="1"/>
</dbReference>
<name>G3APC6_SPAPN</name>
<feature type="transmembrane region" description="Helical" evidence="5">
    <location>
        <begin position="364"/>
        <end position="384"/>
    </location>
</feature>
<sequence length="487" mass="54848">MTDFEKSNDVKIDIISEEEDTTTLSEAHKQYLIAKHGRYDLVPLPSMNDDDPLNWSPWFKHLQLGMVATHGFFGTFFASGLVPSFGKLSEELELPTSQIAYLTSAQIVILGFFPLVWVPLMNKYGKRKLLILSVVGSMCFNLGCVFSKTYGTLMAMRCLVAFFISPGLAVGGSIVHETTFSHQRGSRSGVWALMVNLGTMAGALFMGFVAQYQDVKYVFVVFTVMNFVQIFFYVFLGKETLYNYEDLSRNEPNRFKQLTSFSAIIPERKFNFPTVAAPFKLFGNWRVFIAALAYGVCFMHDNIATNVEIPQVMYIKFQLGPQALGLQFLSFIVGSLIGEVGGWLSDKWVQWGRKNNCGNSFRIWITYPGFITSIIGIVEFGVQIDRAEHKWNITPLIGLAISAFGFQILTSPLIAYSMDTTPTRASEVALFMTMMRQTLGFIGPFYYPIMFENMGFTRAYGLMAGLMAALAFIPVLFMHLYEARKGR</sequence>
<organism evidence="8">
    <name type="scientific">Spathaspora passalidarum (strain NRRL Y-27907 / 11-Y1)</name>
    <dbReference type="NCBI Taxonomy" id="619300"/>
    <lineage>
        <taxon>Eukaryota</taxon>
        <taxon>Fungi</taxon>
        <taxon>Dikarya</taxon>
        <taxon>Ascomycota</taxon>
        <taxon>Saccharomycotina</taxon>
        <taxon>Pichiomycetes</taxon>
        <taxon>Debaryomycetaceae</taxon>
        <taxon>Spathaspora</taxon>
    </lineage>
</organism>
<feature type="transmembrane region" description="Helical" evidence="5">
    <location>
        <begin position="64"/>
        <end position="86"/>
    </location>
</feature>
<evidence type="ECO:0000259" key="6">
    <source>
        <dbReference type="PROSITE" id="PS50850"/>
    </source>
</evidence>
<comment type="subcellular location">
    <subcellularLocation>
        <location evidence="1">Membrane</location>
        <topology evidence="1">Multi-pass membrane protein</topology>
    </subcellularLocation>
</comment>
<dbReference type="eggNOG" id="KOG0255">
    <property type="taxonomic scope" value="Eukaryota"/>
</dbReference>
<keyword evidence="2 5" id="KW-0812">Transmembrane</keyword>
<feature type="transmembrane region" description="Helical" evidence="5">
    <location>
        <begin position="324"/>
        <end position="344"/>
    </location>
</feature>
<dbReference type="AlphaFoldDB" id="G3APC6"/>
<dbReference type="Pfam" id="PF07690">
    <property type="entry name" value="MFS_1"/>
    <property type="match status" value="1"/>
</dbReference>
<feature type="transmembrane region" description="Helical" evidence="5">
    <location>
        <begin position="428"/>
        <end position="447"/>
    </location>
</feature>
<dbReference type="GeneID" id="18873765"/>
<keyword evidence="3 5" id="KW-1133">Transmembrane helix</keyword>
<dbReference type="Gene3D" id="1.20.1250.20">
    <property type="entry name" value="MFS general substrate transporter like domains"/>
    <property type="match status" value="1"/>
</dbReference>
<reference evidence="7 8" key="1">
    <citation type="journal article" date="2011" name="Proc. Natl. Acad. Sci. U.S.A.">
        <title>Comparative genomics of xylose-fermenting fungi for enhanced biofuel production.</title>
        <authorList>
            <person name="Wohlbach D.J."/>
            <person name="Kuo A."/>
            <person name="Sato T.K."/>
            <person name="Potts K.M."/>
            <person name="Salamov A.A."/>
            <person name="LaButti K.M."/>
            <person name="Sun H."/>
            <person name="Clum A."/>
            <person name="Pangilinan J.L."/>
            <person name="Lindquist E.A."/>
            <person name="Lucas S."/>
            <person name="Lapidus A."/>
            <person name="Jin M."/>
            <person name="Gunawan C."/>
            <person name="Balan V."/>
            <person name="Dale B.E."/>
            <person name="Jeffries T.W."/>
            <person name="Zinkel R."/>
            <person name="Barry K.W."/>
            <person name="Grigoriev I.V."/>
            <person name="Gasch A.P."/>
        </authorList>
    </citation>
    <scope>NUCLEOTIDE SEQUENCE [LARGE SCALE GENOMIC DNA]</scope>
    <source>
        <strain evidence="8">NRRL Y-27907 / 11-Y1</strain>
    </source>
</reference>
<evidence type="ECO:0000256" key="3">
    <source>
        <dbReference type="ARBA" id="ARBA00022989"/>
    </source>
</evidence>
<feature type="transmembrane region" description="Helical" evidence="5">
    <location>
        <begin position="459"/>
        <end position="481"/>
    </location>
</feature>
<feature type="transmembrane region" description="Helical" evidence="5">
    <location>
        <begin position="396"/>
        <end position="416"/>
    </location>
</feature>
<accession>G3APC6</accession>
<keyword evidence="8" id="KW-1185">Reference proteome</keyword>
<feature type="transmembrane region" description="Helical" evidence="5">
    <location>
        <begin position="154"/>
        <end position="176"/>
    </location>
</feature>
<dbReference type="RefSeq" id="XP_007375379.1">
    <property type="nucleotide sequence ID" value="XM_007375317.1"/>
</dbReference>
<evidence type="ECO:0000256" key="4">
    <source>
        <dbReference type="ARBA" id="ARBA00023136"/>
    </source>
</evidence>
<feature type="domain" description="Major facilitator superfamily (MFS) profile" evidence="6">
    <location>
        <begin position="63"/>
        <end position="486"/>
    </location>
</feature>
<dbReference type="OMA" id="IWTVMIT"/>
<protein>
    <recommendedName>
        <fullName evidence="6">Major facilitator superfamily (MFS) profile domain-containing protein</fullName>
    </recommendedName>
</protein>
<evidence type="ECO:0000256" key="5">
    <source>
        <dbReference type="SAM" id="Phobius"/>
    </source>
</evidence>
<keyword evidence="4 5" id="KW-0472">Membrane</keyword>
<dbReference type="GO" id="GO:0005886">
    <property type="term" value="C:plasma membrane"/>
    <property type="evidence" value="ECO:0007669"/>
    <property type="project" value="TreeGrafter"/>
</dbReference>
<evidence type="ECO:0000313" key="8">
    <source>
        <dbReference type="Proteomes" id="UP000000709"/>
    </source>
</evidence>
<dbReference type="InterPro" id="IPR036259">
    <property type="entry name" value="MFS_trans_sf"/>
</dbReference>
<dbReference type="InterPro" id="IPR020846">
    <property type="entry name" value="MFS_dom"/>
</dbReference>
<evidence type="ECO:0000313" key="7">
    <source>
        <dbReference type="EMBL" id="EGW32103.1"/>
    </source>
</evidence>
<feature type="transmembrane region" description="Helical" evidence="5">
    <location>
        <begin position="98"/>
        <end position="117"/>
    </location>
</feature>
<dbReference type="PANTHER" id="PTHR23502:SF2">
    <property type="entry name" value="TRANSPORTER, PUTATIVE (AFU_ORTHOLOGUE AFUA_2G08910)-RELATED"/>
    <property type="match status" value="1"/>
</dbReference>
<dbReference type="PANTHER" id="PTHR23502">
    <property type="entry name" value="MAJOR FACILITATOR SUPERFAMILY"/>
    <property type="match status" value="1"/>
</dbReference>
<proteinExistence type="predicted"/>
<dbReference type="OrthoDB" id="5215911at2759"/>
<dbReference type="KEGG" id="spaa:SPAPADRAFT_61180"/>
<gene>
    <name evidence="7" type="ORF">SPAPADRAFT_61180</name>
</gene>